<evidence type="ECO:0000313" key="2">
    <source>
        <dbReference type="EMBL" id="SMP50561.1"/>
    </source>
</evidence>
<name>A0ABY1PXS7_9BACT</name>
<evidence type="ECO:0000313" key="3">
    <source>
        <dbReference type="Proteomes" id="UP001158067"/>
    </source>
</evidence>
<feature type="chain" id="PRO_5046957145" description="Secreted protein" evidence="1">
    <location>
        <begin position="23"/>
        <end position="62"/>
    </location>
</feature>
<dbReference type="EMBL" id="FXUG01000003">
    <property type="protein sequence ID" value="SMP50561.1"/>
    <property type="molecule type" value="Genomic_DNA"/>
</dbReference>
<feature type="signal peptide" evidence="1">
    <location>
        <begin position="1"/>
        <end position="22"/>
    </location>
</feature>
<evidence type="ECO:0008006" key="4">
    <source>
        <dbReference type="Google" id="ProtNLM"/>
    </source>
</evidence>
<evidence type="ECO:0000256" key="1">
    <source>
        <dbReference type="SAM" id="SignalP"/>
    </source>
</evidence>
<sequence>MSKFLLLKFSVALLFVACLVGCEGNKEVEVNLDPSDPLLIESEEVLNYKPDEMSKEDMDVYR</sequence>
<dbReference type="Proteomes" id="UP001158067">
    <property type="component" value="Unassembled WGS sequence"/>
</dbReference>
<organism evidence="2 3">
    <name type="scientific">Neorhodopirellula lusitana</name>
    <dbReference type="NCBI Taxonomy" id="445327"/>
    <lineage>
        <taxon>Bacteria</taxon>
        <taxon>Pseudomonadati</taxon>
        <taxon>Planctomycetota</taxon>
        <taxon>Planctomycetia</taxon>
        <taxon>Pirellulales</taxon>
        <taxon>Pirellulaceae</taxon>
        <taxon>Neorhodopirellula</taxon>
    </lineage>
</organism>
<protein>
    <recommendedName>
        <fullName evidence="4">Secreted protein</fullName>
    </recommendedName>
</protein>
<reference evidence="2 3" key="1">
    <citation type="submission" date="2017-05" db="EMBL/GenBank/DDBJ databases">
        <authorList>
            <person name="Varghese N."/>
            <person name="Submissions S."/>
        </authorList>
    </citation>
    <scope>NUCLEOTIDE SEQUENCE [LARGE SCALE GENOMIC DNA]</scope>
    <source>
        <strain evidence="2 3">DSM 25457</strain>
    </source>
</reference>
<dbReference type="RefSeq" id="WP_283431933.1">
    <property type="nucleotide sequence ID" value="NZ_FXUG01000003.1"/>
</dbReference>
<comment type="caution">
    <text evidence="2">The sequence shown here is derived from an EMBL/GenBank/DDBJ whole genome shotgun (WGS) entry which is preliminary data.</text>
</comment>
<keyword evidence="3" id="KW-1185">Reference proteome</keyword>
<accession>A0ABY1PXS7</accession>
<keyword evidence="1" id="KW-0732">Signal</keyword>
<proteinExistence type="predicted"/>
<gene>
    <name evidence="2" type="ORF">SAMN06265222_103125</name>
</gene>